<dbReference type="InterPro" id="IPR011990">
    <property type="entry name" value="TPR-like_helical_dom_sf"/>
</dbReference>
<evidence type="ECO:0000256" key="2">
    <source>
        <dbReference type="PROSITE-ProRule" id="PRU00708"/>
    </source>
</evidence>
<feature type="compositionally biased region" description="Low complexity" evidence="3">
    <location>
        <begin position="220"/>
        <end position="232"/>
    </location>
</feature>
<feature type="region of interest" description="Disordered" evidence="3">
    <location>
        <begin position="147"/>
        <end position="189"/>
    </location>
</feature>
<dbReference type="Gene3D" id="1.25.40.10">
    <property type="entry name" value="Tetratricopeptide repeat domain"/>
    <property type="match status" value="1"/>
</dbReference>
<organism evidence="4 5">
    <name type="scientific">Coccomyxa viridis</name>
    <dbReference type="NCBI Taxonomy" id="1274662"/>
    <lineage>
        <taxon>Eukaryota</taxon>
        <taxon>Viridiplantae</taxon>
        <taxon>Chlorophyta</taxon>
        <taxon>core chlorophytes</taxon>
        <taxon>Trebouxiophyceae</taxon>
        <taxon>Trebouxiophyceae incertae sedis</taxon>
        <taxon>Coccomyxaceae</taxon>
        <taxon>Coccomyxa</taxon>
    </lineage>
</organism>
<dbReference type="EMBL" id="CAXHTA020000003">
    <property type="protein sequence ID" value="CAL5220307.1"/>
    <property type="molecule type" value="Genomic_DNA"/>
</dbReference>
<dbReference type="PROSITE" id="PS51375">
    <property type="entry name" value="PPR"/>
    <property type="match status" value="1"/>
</dbReference>
<protein>
    <submittedName>
        <fullName evidence="4">G2295 protein</fullName>
    </submittedName>
</protein>
<name>A0ABP1FRY7_9CHLO</name>
<evidence type="ECO:0000313" key="4">
    <source>
        <dbReference type="EMBL" id="CAL5220307.1"/>
    </source>
</evidence>
<evidence type="ECO:0000256" key="1">
    <source>
        <dbReference type="ARBA" id="ARBA00022737"/>
    </source>
</evidence>
<evidence type="ECO:0000313" key="5">
    <source>
        <dbReference type="Proteomes" id="UP001497392"/>
    </source>
</evidence>
<feature type="region of interest" description="Disordered" evidence="3">
    <location>
        <begin position="59"/>
        <end position="102"/>
    </location>
</feature>
<comment type="caution">
    <text evidence="4">The sequence shown here is derived from an EMBL/GenBank/DDBJ whole genome shotgun (WGS) entry which is preliminary data.</text>
</comment>
<feature type="region of interest" description="Disordered" evidence="3">
    <location>
        <begin position="257"/>
        <end position="276"/>
    </location>
</feature>
<keyword evidence="1" id="KW-0677">Repeat</keyword>
<keyword evidence="5" id="KW-1185">Reference proteome</keyword>
<reference evidence="4 5" key="1">
    <citation type="submission" date="2024-06" db="EMBL/GenBank/DDBJ databases">
        <authorList>
            <person name="Kraege A."/>
            <person name="Thomma B."/>
        </authorList>
    </citation>
    <scope>NUCLEOTIDE SEQUENCE [LARGE SCALE GENOMIC DNA]</scope>
</reference>
<feature type="repeat" description="PPR" evidence="2">
    <location>
        <begin position="588"/>
        <end position="625"/>
    </location>
</feature>
<feature type="region of interest" description="Disordered" evidence="3">
    <location>
        <begin position="291"/>
        <end position="355"/>
    </location>
</feature>
<gene>
    <name evidence="4" type="primary">g2295</name>
    <name evidence="4" type="ORF">VP750_LOCUS1966</name>
</gene>
<proteinExistence type="predicted"/>
<feature type="region of interest" description="Disordered" evidence="3">
    <location>
        <begin position="1"/>
        <end position="44"/>
    </location>
</feature>
<dbReference type="InterPro" id="IPR002885">
    <property type="entry name" value="PPR_rpt"/>
</dbReference>
<evidence type="ECO:0000256" key="3">
    <source>
        <dbReference type="SAM" id="MobiDB-lite"/>
    </source>
</evidence>
<feature type="compositionally biased region" description="Polar residues" evidence="3">
    <location>
        <begin position="518"/>
        <end position="544"/>
    </location>
</feature>
<feature type="region of interest" description="Disordered" evidence="3">
    <location>
        <begin position="211"/>
        <end position="249"/>
    </location>
</feature>
<feature type="compositionally biased region" description="Low complexity" evidence="3">
    <location>
        <begin position="163"/>
        <end position="176"/>
    </location>
</feature>
<sequence length="650" mass="68921">MLSTPAPAQRVLKNQHSPWSAPRDRKKKRISTTSSEDLGSALPGRTDFLEQAAYASATAGSRPTYLAAPDDGQHPRSYGDAVQYGGMPISNGGMAERSPSGERKGYSCDWPYQVATPVSVTPRDARSADFAGAISAPGPLAAGAMSFSTPVPLPPHAEPAHMPSAGQAPAQGSAAADGHHQGYNRAPLAGSQQATPNMLAHLSEQRAYQRDDAPLRETSACHASPASHASSCGMDLSPAPSSAPTPRISLRRDLPTQDVHPSAAGFPEAVTPDRAPREKITEVLTGHLHAWSKSLQRLRRPGKSPPEPGSPEPDMQPLGRAFLGQPAEPDLSRPSLQRGQPKPRPPSRLSREVSAEETCLVKHAQEFTADTAGQAGTAGILSAASEQLHQENRTYLPHQHYQVQARKTPCYMTCGSPMDAEGALESGAGQLTSRSNVRDMPIPEGHEFRGVQGICSSPMRLGRERASAHILATWQSEAAGARNPCESLDLGPISPLAHVLSQHQALMHAASMSPLADISNTPRLDSSTESLPQQANKGSNTPMSVDTPASKKAAVHFSERLQQAVETGDADTMGQAWQAVKTGSVQPDIECLNALLKSFCRVNGDPSPADAEDLVAEVAKRGVLPNAATYHQLTAISVRHEQLAAHGQAW</sequence>
<dbReference type="Proteomes" id="UP001497392">
    <property type="component" value="Unassembled WGS sequence"/>
</dbReference>
<accession>A0ABP1FRY7</accession>
<feature type="region of interest" description="Disordered" evidence="3">
    <location>
        <begin position="517"/>
        <end position="554"/>
    </location>
</feature>